<feature type="compositionally biased region" description="Low complexity" evidence="1">
    <location>
        <begin position="183"/>
        <end position="204"/>
    </location>
</feature>
<keyword evidence="2" id="KW-0472">Membrane</keyword>
<organism evidence="3 4">
    <name type="scientific">Dendrothele bispora (strain CBS 962.96)</name>
    <dbReference type="NCBI Taxonomy" id="1314807"/>
    <lineage>
        <taxon>Eukaryota</taxon>
        <taxon>Fungi</taxon>
        <taxon>Dikarya</taxon>
        <taxon>Basidiomycota</taxon>
        <taxon>Agaricomycotina</taxon>
        <taxon>Agaricomycetes</taxon>
        <taxon>Agaricomycetidae</taxon>
        <taxon>Agaricales</taxon>
        <taxon>Agaricales incertae sedis</taxon>
        <taxon>Dendrothele</taxon>
    </lineage>
</organism>
<keyword evidence="2" id="KW-1133">Transmembrane helix</keyword>
<gene>
    <name evidence="3" type="ORF">K435DRAFT_479096</name>
</gene>
<reference evidence="3 4" key="1">
    <citation type="journal article" date="2019" name="Nat. Ecol. Evol.">
        <title>Megaphylogeny resolves global patterns of mushroom evolution.</title>
        <authorList>
            <person name="Varga T."/>
            <person name="Krizsan K."/>
            <person name="Foldi C."/>
            <person name="Dima B."/>
            <person name="Sanchez-Garcia M."/>
            <person name="Sanchez-Ramirez S."/>
            <person name="Szollosi G.J."/>
            <person name="Szarkandi J.G."/>
            <person name="Papp V."/>
            <person name="Albert L."/>
            <person name="Andreopoulos W."/>
            <person name="Angelini C."/>
            <person name="Antonin V."/>
            <person name="Barry K.W."/>
            <person name="Bougher N.L."/>
            <person name="Buchanan P."/>
            <person name="Buyck B."/>
            <person name="Bense V."/>
            <person name="Catcheside P."/>
            <person name="Chovatia M."/>
            <person name="Cooper J."/>
            <person name="Damon W."/>
            <person name="Desjardin D."/>
            <person name="Finy P."/>
            <person name="Geml J."/>
            <person name="Haridas S."/>
            <person name="Hughes K."/>
            <person name="Justo A."/>
            <person name="Karasinski D."/>
            <person name="Kautmanova I."/>
            <person name="Kiss B."/>
            <person name="Kocsube S."/>
            <person name="Kotiranta H."/>
            <person name="LaButti K.M."/>
            <person name="Lechner B.E."/>
            <person name="Liimatainen K."/>
            <person name="Lipzen A."/>
            <person name="Lukacs Z."/>
            <person name="Mihaltcheva S."/>
            <person name="Morgado L.N."/>
            <person name="Niskanen T."/>
            <person name="Noordeloos M.E."/>
            <person name="Ohm R.A."/>
            <person name="Ortiz-Santana B."/>
            <person name="Ovrebo C."/>
            <person name="Racz N."/>
            <person name="Riley R."/>
            <person name="Savchenko A."/>
            <person name="Shiryaev A."/>
            <person name="Soop K."/>
            <person name="Spirin V."/>
            <person name="Szebenyi C."/>
            <person name="Tomsovsky M."/>
            <person name="Tulloss R.E."/>
            <person name="Uehling J."/>
            <person name="Grigoriev I.V."/>
            <person name="Vagvolgyi C."/>
            <person name="Papp T."/>
            <person name="Martin F.M."/>
            <person name="Miettinen O."/>
            <person name="Hibbett D.S."/>
            <person name="Nagy L.G."/>
        </authorList>
    </citation>
    <scope>NUCLEOTIDE SEQUENCE [LARGE SCALE GENOMIC DNA]</scope>
    <source>
        <strain evidence="3 4">CBS 962.96</strain>
    </source>
</reference>
<sequence length="381" mass="41797">MDLKNVTFNNTAQHLKYSDKWNLHGNWRGSDGRSGGLSSSNDPNASVIFTFPAPANAFYYYGIKRSNGGLYAICIDCDPNESLGPTKQDVDALDPNDKGDSDPVLLFSYRFNDFGIHNITLRNQYDSRGKPSGNSQITLAMFAIQVQDDSTYSYSLSTPSSSLSTSSPSSARSIPGFQAQGDSTYPRSTSSPSPLSTPSTSPPLSARSIPVGAIVGGAVAATIVLFLGALLFIHHRRIRAKQNRILIPAPSKHNHDPHPSFGYIPSTPITGGEDRLPPPPRHEERETTTNVVSPPAKHKRHKRRINPSIEYGYGTNGQKRKFRGLIEFIGQQMLRVTRLGYQHIKSEKINMLAAETLNDTMFAVFVSFGLVVSFSGYTDEK</sequence>
<feature type="transmembrane region" description="Helical" evidence="2">
    <location>
        <begin position="360"/>
        <end position="378"/>
    </location>
</feature>
<evidence type="ECO:0000256" key="2">
    <source>
        <dbReference type="SAM" id="Phobius"/>
    </source>
</evidence>
<dbReference type="OrthoDB" id="3359616at2759"/>
<name>A0A4S8MUS6_DENBC</name>
<protein>
    <submittedName>
        <fullName evidence="3">Uncharacterized protein</fullName>
    </submittedName>
</protein>
<accession>A0A4S8MUS6</accession>
<feature type="region of interest" description="Disordered" evidence="1">
    <location>
        <begin position="265"/>
        <end position="302"/>
    </location>
</feature>
<evidence type="ECO:0000256" key="1">
    <source>
        <dbReference type="SAM" id="MobiDB-lite"/>
    </source>
</evidence>
<keyword evidence="4" id="KW-1185">Reference proteome</keyword>
<feature type="compositionally biased region" description="Basic and acidic residues" evidence="1">
    <location>
        <begin position="272"/>
        <end position="287"/>
    </location>
</feature>
<feature type="region of interest" description="Disordered" evidence="1">
    <location>
        <begin position="157"/>
        <end position="204"/>
    </location>
</feature>
<feature type="compositionally biased region" description="Low complexity" evidence="1">
    <location>
        <begin position="157"/>
        <end position="170"/>
    </location>
</feature>
<proteinExistence type="predicted"/>
<dbReference type="Proteomes" id="UP000297245">
    <property type="component" value="Unassembled WGS sequence"/>
</dbReference>
<evidence type="ECO:0000313" key="3">
    <source>
        <dbReference type="EMBL" id="THV06449.1"/>
    </source>
</evidence>
<dbReference type="EMBL" id="ML179042">
    <property type="protein sequence ID" value="THV06449.1"/>
    <property type="molecule type" value="Genomic_DNA"/>
</dbReference>
<feature type="transmembrane region" description="Helical" evidence="2">
    <location>
        <begin position="209"/>
        <end position="233"/>
    </location>
</feature>
<dbReference type="AlphaFoldDB" id="A0A4S8MUS6"/>
<keyword evidence="2" id="KW-0812">Transmembrane</keyword>
<evidence type="ECO:0000313" key="4">
    <source>
        <dbReference type="Proteomes" id="UP000297245"/>
    </source>
</evidence>